<proteinExistence type="predicted"/>
<feature type="compositionally biased region" description="Basic and acidic residues" evidence="1">
    <location>
        <begin position="83"/>
        <end position="104"/>
    </location>
</feature>
<protein>
    <submittedName>
        <fullName evidence="2">Uncharacterized protein</fullName>
    </submittedName>
</protein>
<feature type="region of interest" description="Disordered" evidence="1">
    <location>
        <begin position="1"/>
        <end position="42"/>
    </location>
</feature>
<feature type="non-terminal residue" evidence="2">
    <location>
        <position position="104"/>
    </location>
</feature>
<accession>A0A392RFX4</accession>
<evidence type="ECO:0000313" key="3">
    <source>
        <dbReference type="Proteomes" id="UP000265520"/>
    </source>
</evidence>
<evidence type="ECO:0000313" key="2">
    <source>
        <dbReference type="EMBL" id="MCI35117.1"/>
    </source>
</evidence>
<sequence length="104" mass="12412">MRERGRERVRGADPRATLGQTYRSPPSPEVRHKRGGESVDSGEWTEVSYRRWKELREADRGNNRIMQNMRYQRRSASITGYHSLHDDRSWPNHLSRDHDPVRRN</sequence>
<organism evidence="2 3">
    <name type="scientific">Trifolium medium</name>
    <dbReference type="NCBI Taxonomy" id="97028"/>
    <lineage>
        <taxon>Eukaryota</taxon>
        <taxon>Viridiplantae</taxon>
        <taxon>Streptophyta</taxon>
        <taxon>Embryophyta</taxon>
        <taxon>Tracheophyta</taxon>
        <taxon>Spermatophyta</taxon>
        <taxon>Magnoliopsida</taxon>
        <taxon>eudicotyledons</taxon>
        <taxon>Gunneridae</taxon>
        <taxon>Pentapetalae</taxon>
        <taxon>rosids</taxon>
        <taxon>fabids</taxon>
        <taxon>Fabales</taxon>
        <taxon>Fabaceae</taxon>
        <taxon>Papilionoideae</taxon>
        <taxon>50 kb inversion clade</taxon>
        <taxon>NPAAA clade</taxon>
        <taxon>Hologalegina</taxon>
        <taxon>IRL clade</taxon>
        <taxon>Trifolieae</taxon>
        <taxon>Trifolium</taxon>
    </lineage>
</organism>
<evidence type="ECO:0000256" key="1">
    <source>
        <dbReference type="SAM" id="MobiDB-lite"/>
    </source>
</evidence>
<feature type="compositionally biased region" description="Basic and acidic residues" evidence="1">
    <location>
        <begin position="1"/>
        <end position="13"/>
    </location>
</feature>
<comment type="caution">
    <text evidence="2">The sequence shown here is derived from an EMBL/GenBank/DDBJ whole genome shotgun (WGS) entry which is preliminary data.</text>
</comment>
<keyword evidence="3" id="KW-1185">Reference proteome</keyword>
<dbReference type="EMBL" id="LXQA010220447">
    <property type="protein sequence ID" value="MCI35117.1"/>
    <property type="molecule type" value="Genomic_DNA"/>
</dbReference>
<feature type="region of interest" description="Disordered" evidence="1">
    <location>
        <begin position="80"/>
        <end position="104"/>
    </location>
</feature>
<dbReference type="AlphaFoldDB" id="A0A392RFX4"/>
<name>A0A392RFX4_9FABA</name>
<reference evidence="2 3" key="1">
    <citation type="journal article" date="2018" name="Front. Plant Sci.">
        <title>Red Clover (Trifolium pratense) and Zigzag Clover (T. medium) - A Picture of Genomic Similarities and Differences.</title>
        <authorList>
            <person name="Dluhosova J."/>
            <person name="Istvanek J."/>
            <person name="Nedelnik J."/>
            <person name="Repkova J."/>
        </authorList>
    </citation>
    <scope>NUCLEOTIDE SEQUENCE [LARGE SCALE GENOMIC DNA]</scope>
    <source>
        <strain evidence="3">cv. 10/8</strain>
        <tissue evidence="2">Leaf</tissue>
    </source>
</reference>
<dbReference type="Proteomes" id="UP000265520">
    <property type="component" value="Unassembled WGS sequence"/>
</dbReference>